<dbReference type="PANTHER" id="PTHR35524:SF1">
    <property type="entry name" value="ALPHA-ACETOLACTATE DECARBOXYLASE"/>
    <property type="match status" value="1"/>
</dbReference>
<organism evidence="10 11">
    <name type="scientific">Chitinophaga filiformis</name>
    <name type="common">Myxococcus filiformis</name>
    <name type="synonym">Flexibacter filiformis</name>
    <dbReference type="NCBI Taxonomy" id="104663"/>
    <lineage>
        <taxon>Bacteria</taxon>
        <taxon>Pseudomonadati</taxon>
        <taxon>Bacteroidota</taxon>
        <taxon>Chitinophagia</taxon>
        <taxon>Chitinophagales</taxon>
        <taxon>Chitinophagaceae</taxon>
        <taxon>Chitinophaga</taxon>
    </lineage>
</organism>
<comment type="pathway">
    <text evidence="2 9">Polyol metabolism; (R,R)-butane-2,3-diol biosynthesis; (R,R)-butane-2,3-diol from pyruvate: step 2/3.</text>
</comment>
<reference evidence="10 11" key="1">
    <citation type="submission" date="2016-10" db="EMBL/GenBank/DDBJ databases">
        <authorList>
            <person name="de Groot N.N."/>
        </authorList>
    </citation>
    <scope>NUCLEOTIDE SEQUENCE [LARGE SCALE GENOMIC DNA]</scope>
    <source>
        <strain evidence="10 11">DSM 527</strain>
    </source>
</reference>
<dbReference type="EMBL" id="FNBN01000007">
    <property type="protein sequence ID" value="SDG86540.1"/>
    <property type="molecule type" value="Genomic_DNA"/>
</dbReference>
<dbReference type="STRING" id="104663.SAMN04488121_10740"/>
<accession>A0A1G7XS43</accession>
<keyword evidence="7 9" id="KW-0005">Acetoin biosynthesis</keyword>
<dbReference type="InterPro" id="IPR005128">
    <property type="entry name" value="Acetolactate_a_deCO2ase"/>
</dbReference>
<evidence type="ECO:0000256" key="7">
    <source>
        <dbReference type="ARBA" id="ARBA00023061"/>
    </source>
</evidence>
<evidence type="ECO:0000313" key="11">
    <source>
        <dbReference type="Proteomes" id="UP000199045"/>
    </source>
</evidence>
<dbReference type="NCBIfam" id="TIGR01252">
    <property type="entry name" value="acetolac_decarb"/>
    <property type="match status" value="1"/>
</dbReference>
<evidence type="ECO:0000256" key="1">
    <source>
        <dbReference type="ARBA" id="ARBA00001784"/>
    </source>
</evidence>
<evidence type="ECO:0000313" key="10">
    <source>
        <dbReference type="EMBL" id="SDG86540.1"/>
    </source>
</evidence>
<dbReference type="GO" id="GO:0045151">
    <property type="term" value="P:acetoin biosynthetic process"/>
    <property type="evidence" value="ECO:0007669"/>
    <property type="project" value="UniProtKB-UniRule"/>
</dbReference>
<comment type="similarity">
    <text evidence="3 9">Belongs to the alpha-acetolactate decarboxylase family.</text>
</comment>
<dbReference type="Proteomes" id="UP000199045">
    <property type="component" value="Unassembled WGS sequence"/>
</dbReference>
<evidence type="ECO:0000256" key="3">
    <source>
        <dbReference type="ARBA" id="ARBA00007106"/>
    </source>
</evidence>
<sequence length="290" mass="32397">MTQAFNYSRTGSLLMFILLGTFSSLQAQKRINKENGNTITARQFPGHKKAGNHAKHNILFQYGVADAFIGGVFDGNYTWSQLKEQGDFGLGAPDQLDGELTICDGKGYQTQSTGKTIQVTDSFKTSLAFVTFFKADTIFTINGTQDQAAAFNQIDNYLKKKNGMYAIRISGSFNQLKTRAFPPPKQPYAPLATLLNTQQFFDIKNTKGVLVGYKLPTYINGISIEGYHFHFLSDDRSKGGHMLSFSGNDLKVEVAELKDFHMTVPDDGSFMNYEFKKKQNIDLEKVEKGH</sequence>
<dbReference type="Pfam" id="PF03306">
    <property type="entry name" value="AAL_decarboxy"/>
    <property type="match status" value="1"/>
</dbReference>
<evidence type="ECO:0000256" key="4">
    <source>
        <dbReference type="ARBA" id="ARBA00013204"/>
    </source>
</evidence>
<dbReference type="PANTHER" id="PTHR35524">
    <property type="entry name" value="ALPHA-ACETOLACTATE DECARBOXYLASE"/>
    <property type="match status" value="1"/>
</dbReference>
<protein>
    <recommendedName>
        <fullName evidence="5 9">Alpha-acetolactate decarboxylase</fullName>
        <ecNumber evidence="4 9">4.1.1.5</ecNumber>
    </recommendedName>
</protein>
<dbReference type="PIRSF" id="PIRSF001332">
    <property type="entry name" value="Acetolac_decarb"/>
    <property type="match status" value="1"/>
</dbReference>
<name>A0A1G7XS43_CHIFI</name>
<evidence type="ECO:0000256" key="9">
    <source>
        <dbReference type="PIRNR" id="PIRNR001332"/>
    </source>
</evidence>
<gene>
    <name evidence="10" type="ORF">SAMN04488121_10740</name>
</gene>
<evidence type="ECO:0000256" key="5">
    <source>
        <dbReference type="ARBA" id="ARBA00020164"/>
    </source>
</evidence>
<dbReference type="SUPFAM" id="SSF117856">
    <property type="entry name" value="AF0104/ALDC/Ptd012-like"/>
    <property type="match status" value="1"/>
</dbReference>
<comment type="catalytic activity">
    <reaction evidence="1 9">
        <text>(2S)-2-acetolactate + H(+) = (R)-acetoin + CO2</text>
        <dbReference type="Rhea" id="RHEA:21580"/>
        <dbReference type="ChEBI" id="CHEBI:15378"/>
        <dbReference type="ChEBI" id="CHEBI:15686"/>
        <dbReference type="ChEBI" id="CHEBI:16526"/>
        <dbReference type="ChEBI" id="CHEBI:58476"/>
        <dbReference type="EC" id="4.1.1.5"/>
    </reaction>
</comment>
<dbReference type="RefSeq" id="WP_176842423.1">
    <property type="nucleotide sequence ID" value="NZ_FNBN01000007.1"/>
</dbReference>
<proteinExistence type="inferred from homology"/>
<evidence type="ECO:0000256" key="6">
    <source>
        <dbReference type="ARBA" id="ARBA00022793"/>
    </source>
</evidence>
<evidence type="ECO:0000256" key="2">
    <source>
        <dbReference type="ARBA" id="ARBA00005170"/>
    </source>
</evidence>
<dbReference type="UniPathway" id="UPA00626">
    <property type="reaction ID" value="UER00678"/>
</dbReference>
<dbReference type="GO" id="GO:0047605">
    <property type="term" value="F:acetolactate decarboxylase activity"/>
    <property type="evidence" value="ECO:0007669"/>
    <property type="project" value="UniProtKB-UniRule"/>
</dbReference>
<evidence type="ECO:0000256" key="8">
    <source>
        <dbReference type="ARBA" id="ARBA00023239"/>
    </source>
</evidence>
<keyword evidence="8 9" id="KW-0456">Lyase</keyword>
<dbReference type="EC" id="4.1.1.5" evidence="4 9"/>
<keyword evidence="6 9" id="KW-0210">Decarboxylase</keyword>
<dbReference type="CDD" id="cd17299">
    <property type="entry name" value="acetolactate_decarboxylase"/>
    <property type="match status" value="1"/>
</dbReference>
<dbReference type="Gene3D" id="3.30.1330.80">
    <property type="entry name" value="Hypothetical protein, similar to alpha- acetolactate decarboxylase, domain 2"/>
    <property type="match status" value="2"/>
</dbReference>
<dbReference type="AlphaFoldDB" id="A0A1G7XS43"/>